<gene>
    <name evidence="1" type="ORF">C1645_739423</name>
</gene>
<name>A0A397SQY1_9GLOM</name>
<reference evidence="1 2" key="1">
    <citation type="submission" date="2018-06" db="EMBL/GenBank/DDBJ databases">
        <title>Comparative genomics reveals the genomic features of Rhizophagus irregularis, R. cerebriforme, R. diaphanum and Gigaspora rosea, and their symbiotic lifestyle signature.</title>
        <authorList>
            <person name="Morin E."/>
            <person name="San Clemente H."/>
            <person name="Chen E.C.H."/>
            <person name="De La Providencia I."/>
            <person name="Hainaut M."/>
            <person name="Kuo A."/>
            <person name="Kohler A."/>
            <person name="Murat C."/>
            <person name="Tang N."/>
            <person name="Roy S."/>
            <person name="Loubradou J."/>
            <person name="Henrissat B."/>
            <person name="Grigoriev I.V."/>
            <person name="Corradi N."/>
            <person name="Roux C."/>
            <person name="Martin F.M."/>
        </authorList>
    </citation>
    <scope>NUCLEOTIDE SEQUENCE [LARGE SCALE GENOMIC DNA]</scope>
    <source>
        <strain evidence="1 2">DAOM 227022</strain>
    </source>
</reference>
<sequence>MASYLLSDCLEKIFSYLLEEEEELSSKECKTKNYDLTNLYSCTLVSKHWCRMSTPILYSYPFHHFRRLSYNLNDPLFPFSYKCYNYYKLIRTLLNCMFQYEMKGVNAYHVQTTLPSPTFNHISFIRGLIVDKLMFEPQEVCIYYKETWLSEHHPERISTEAAIKIMNRFVKFLFKNCDRLRILEFPYFIKSNELFDDLMDSLTKSNNGENKISDLEEFYYSNYSNVKPIKTIKQIYSILSNNTSTLKSLYNDDINTVETANYLSYLISKQENLRRIVLSKSLKRLDFPTLPNIENIEKSIFKSLKPSPNRKVDLQVLEFRNFCFANMDPNALNSLSLLENLRELKLINCSFIKAKKSSLHYWAVNLTRLETFEFKPAIITITNSNIRESQLDIPQEFLVQLFRSSSVTLTKLVLDYGFDQNIQLTKQIPLCLHSLTYLVMPETIELTPILYSCPKLVYVLVLSIDARYSAYCRSSLDQKFSKTKFPYCSYY</sequence>
<dbReference type="EMBL" id="QKYT01000264">
    <property type="protein sequence ID" value="RIA88408.1"/>
    <property type="molecule type" value="Genomic_DNA"/>
</dbReference>
<evidence type="ECO:0000313" key="2">
    <source>
        <dbReference type="Proteomes" id="UP000265703"/>
    </source>
</evidence>
<accession>A0A397SQY1</accession>
<comment type="caution">
    <text evidence="1">The sequence shown here is derived from an EMBL/GenBank/DDBJ whole genome shotgun (WGS) entry which is preliminary data.</text>
</comment>
<dbReference type="AlphaFoldDB" id="A0A397SQY1"/>
<protein>
    <submittedName>
        <fullName evidence="1">Uncharacterized protein</fullName>
    </submittedName>
</protein>
<evidence type="ECO:0000313" key="1">
    <source>
        <dbReference type="EMBL" id="RIA88408.1"/>
    </source>
</evidence>
<dbReference type="Proteomes" id="UP000265703">
    <property type="component" value="Unassembled WGS sequence"/>
</dbReference>
<dbReference type="OrthoDB" id="2324266at2759"/>
<proteinExistence type="predicted"/>
<organism evidence="1 2">
    <name type="scientific">Glomus cerebriforme</name>
    <dbReference type="NCBI Taxonomy" id="658196"/>
    <lineage>
        <taxon>Eukaryota</taxon>
        <taxon>Fungi</taxon>
        <taxon>Fungi incertae sedis</taxon>
        <taxon>Mucoromycota</taxon>
        <taxon>Glomeromycotina</taxon>
        <taxon>Glomeromycetes</taxon>
        <taxon>Glomerales</taxon>
        <taxon>Glomeraceae</taxon>
        <taxon>Glomus</taxon>
    </lineage>
</organism>
<keyword evidence="2" id="KW-1185">Reference proteome</keyword>